<dbReference type="InterPro" id="IPR004720">
    <property type="entry name" value="PTS_IIB_sorbose-sp"/>
</dbReference>
<evidence type="ECO:0000256" key="2">
    <source>
        <dbReference type="ARBA" id="ARBA00022448"/>
    </source>
</evidence>
<evidence type="ECO:0000313" key="10">
    <source>
        <dbReference type="Proteomes" id="UP000029579"/>
    </source>
</evidence>
<gene>
    <name evidence="9" type="ORF">HMPREF1630_02565</name>
</gene>
<protein>
    <submittedName>
        <fullName evidence="9">PTS sugar transporter</fullName>
    </submittedName>
</protein>
<reference evidence="9 10" key="1">
    <citation type="submission" date="2014-07" db="EMBL/GenBank/DDBJ databases">
        <authorList>
            <person name="McCorrison J."/>
            <person name="Sanka R."/>
            <person name="Torralba M."/>
            <person name="Gillis M."/>
            <person name="Haft D.H."/>
            <person name="Methe B."/>
            <person name="Sutton G."/>
            <person name="Nelson K.E."/>
        </authorList>
    </citation>
    <scope>NUCLEOTIDE SEQUENCE [LARGE SCALE GENOMIC DNA]</scope>
    <source>
        <strain evidence="9 10">S7-1-13</strain>
    </source>
</reference>
<feature type="domain" description="PTS EIIB type-4" evidence="8">
    <location>
        <begin position="1"/>
        <end position="155"/>
    </location>
</feature>
<evidence type="ECO:0000256" key="7">
    <source>
        <dbReference type="ARBA" id="ARBA00022777"/>
    </source>
</evidence>
<evidence type="ECO:0000313" key="9">
    <source>
        <dbReference type="EMBL" id="KGF04705.1"/>
    </source>
</evidence>
<dbReference type="OrthoDB" id="9788818at2"/>
<dbReference type="GO" id="GO:0009401">
    <property type="term" value="P:phosphoenolpyruvate-dependent sugar phosphotransferase system"/>
    <property type="evidence" value="ECO:0007669"/>
    <property type="project" value="UniProtKB-KW"/>
</dbReference>
<name>A0A095X3P3_9FIRM</name>
<evidence type="ECO:0000256" key="1">
    <source>
        <dbReference type="ARBA" id="ARBA00004496"/>
    </source>
</evidence>
<keyword evidence="3" id="KW-0963">Cytoplasm</keyword>
<dbReference type="EMBL" id="JRMW01000025">
    <property type="protein sequence ID" value="KGF04705.1"/>
    <property type="molecule type" value="Genomic_DNA"/>
</dbReference>
<comment type="subcellular location">
    <subcellularLocation>
        <location evidence="1">Cytoplasm</location>
    </subcellularLocation>
</comment>
<accession>A0A095X3P3</accession>
<keyword evidence="4 9" id="KW-0762">Sugar transport</keyword>
<dbReference type="GO" id="GO:0016301">
    <property type="term" value="F:kinase activity"/>
    <property type="evidence" value="ECO:0007669"/>
    <property type="project" value="UniProtKB-KW"/>
</dbReference>
<dbReference type="PROSITE" id="PS51101">
    <property type="entry name" value="PTS_EIIB_TYPE_4"/>
    <property type="match status" value="1"/>
</dbReference>
<evidence type="ECO:0000259" key="8">
    <source>
        <dbReference type="PROSITE" id="PS51101"/>
    </source>
</evidence>
<dbReference type="GO" id="GO:0005737">
    <property type="term" value="C:cytoplasm"/>
    <property type="evidence" value="ECO:0007669"/>
    <property type="project" value="UniProtKB-SubCell"/>
</dbReference>
<dbReference type="SUPFAM" id="SSF52728">
    <property type="entry name" value="PTS IIb component"/>
    <property type="match status" value="1"/>
</dbReference>
<evidence type="ECO:0000256" key="6">
    <source>
        <dbReference type="ARBA" id="ARBA00022683"/>
    </source>
</evidence>
<evidence type="ECO:0000256" key="5">
    <source>
        <dbReference type="ARBA" id="ARBA00022679"/>
    </source>
</evidence>
<keyword evidence="6" id="KW-0598">Phosphotransferase system</keyword>
<keyword evidence="5" id="KW-0808">Transferase</keyword>
<comment type="caution">
    <text evidence="9">The sequence shown here is derived from an EMBL/GenBank/DDBJ whole genome shotgun (WGS) entry which is preliminary data.</text>
</comment>
<proteinExistence type="predicted"/>
<evidence type="ECO:0000256" key="3">
    <source>
        <dbReference type="ARBA" id="ARBA00022490"/>
    </source>
</evidence>
<dbReference type="RefSeq" id="WP_004828214.1">
    <property type="nucleotide sequence ID" value="NZ_JRMW01000025.1"/>
</dbReference>
<dbReference type="eggNOG" id="COG3444">
    <property type="taxonomic scope" value="Bacteria"/>
</dbReference>
<evidence type="ECO:0000256" key="4">
    <source>
        <dbReference type="ARBA" id="ARBA00022597"/>
    </source>
</evidence>
<dbReference type="Pfam" id="PF03830">
    <property type="entry name" value="PTSIIB_sorb"/>
    <property type="match status" value="1"/>
</dbReference>
<keyword evidence="2" id="KW-0813">Transport</keyword>
<dbReference type="Gene3D" id="3.40.35.10">
    <property type="entry name" value="Phosphotransferase system, sorbose subfamily IIB component"/>
    <property type="match status" value="1"/>
</dbReference>
<sequence length="155" mass="17225">MIKLLRIDHRLLHGQVAFSWSQALNANAILLANDALVHDKLRQNVIKFSKPAGVKVIAKSLEDSVAAIKSGVTDKYNLFIIVESIEDCEKLVNALDIKEVNLGGTYPHEGYEKLEVAVYANEEDKNILRRMIANGVDVYIQGVPSSNRVNVKDII</sequence>
<dbReference type="Proteomes" id="UP000029579">
    <property type="component" value="Unassembled WGS sequence"/>
</dbReference>
<organism evidence="9 10">
    <name type="scientific">Anaerococcus lactolyticus S7-1-13</name>
    <dbReference type="NCBI Taxonomy" id="1284686"/>
    <lineage>
        <taxon>Bacteria</taxon>
        <taxon>Bacillati</taxon>
        <taxon>Bacillota</taxon>
        <taxon>Tissierellia</taxon>
        <taxon>Tissierellales</taxon>
        <taxon>Peptoniphilaceae</taxon>
        <taxon>Anaerococcus</taxon>
    </lineage>
</organism>
<dbReference type="GO" id="GO:0008982">
    <property type="term" value="F:protein-N(PI)-phosphohistidine-sugar phosphotransferase activity"/>
    <property type="evidence" value="ECO:0007669"/>
    <property type="project" value="InterPro"/>
</dbReference>
<dbReference type="AlphaFoldDB" id="A0A095X3P3"/>
<keyword evidence="7" id="KW-0418">Kinase</keyword>
<dbReference type="InterPro" id="IPR036667">
    <property type="entry name" value="PTS_IIB_sorbose-sp_sf"/>
</dbReference>